<sequence length="324" mass="35963">MKHLLILMALLPSLIFAYAEKTVVSIINVEVSKKISSSAGAEIEELLNAFLSVNDELLVVERKKLEDLLKEQASSEAGFMDEESRVKVQKLYGVKYFISAKLFSVGSKMYLTTNVIDVETSEKKTFMVKTSARGDYSDLAEQSGEKLLLAIDDLSSKQKVVKLEDPRDILKAKFKGQELPTVAIFIEEQHVAQAVIDPAAQTELMDIMKQAGFVVKEYKSSIKSDLFEDGIKEIKADLKDVDIIILGEGISQFALRRGELISCKARLEIKALQKNNEKVLAIKSLTSSGVDVSEAIAGKEALQNCANNLAVKFISEMMETWKEK</sequence>
<proteinExistence type="predicted"/>
<reference evidence="1 2" key="1">
    <citation type="submission" date="2023-02" db="EMBL/GenBank/DDBJ databases">
        <title>Genome sequence of Lentisphaera profundi SAORIC-696.</title>
        <authorList>
            <person name="Kim e."/>
            <person name="Cho J.-C."/>
            <person name="Choi A."/>
            <person name="Kang I."/>
        </authorList>
    </citation>
    <scope>NUCLEOTIDE SEQUENCE [LARGE SCALE GENOMIC DNA]</scope>
    <source>
        <strain evidence="1 2">SAORIC-696</strain>
    </source>
</reference>
<dbReference type="Gene3D" id="3.40.50.10610">
    <property type="entry name" value="ABC-type transport auxiliary lipoprotein component"/>
    <property type="match status" value="1"/>
</dbReference>
<dbReference type="EMBL" id="CP117812">
    <property type="protein sequence ID" value="WDE97621.1"/>
    <property type="molecule type" value="Genomic_DNA"/>
</dbReference>
<organism evidence="1 2">
    <name type="scientific">Lentisphaera profundi</name>
    <dbReference type="NCBI Taxonomy" id="1658616"/>
    <lineage>
        <taxon>Bacteria</taxon>
        <taxon>Pseudomonadati</taxon>
        <taxon>Lentisphaerota</taxon>
        <taxon>Lentisphaeria</taxon>
        <taxon>Lentisphaerales</taxon>
        <taxon>Lentisphaeraceae</taxon>
        <taxon>Lentisphaera</taxon>
    </lineage>
</organism>
<keyword evidence="2" id="KW-1185">Reference proteome</keyword>
<evidence type="ECO:0000313" key="2">
    <source>
        <dbReference type="Proteomes" id="UP001214250"/>
    </source>
</evidence>
<dbReference type="Proteomes" id="UP001214250">
    <property type="component" value="Chromosome 2"/>
</dbReference>
<accession>A0ABY7VUP4</accession>
<dbReference type="InterPro" id="IPR005534">
    <property type="entry name" value="Curli_assmbl/transp-comp_CsgG"/>
</dbReference>
<name>A0ABY7VUP4_9BACT</name>
<evidence type="ECO:0000313" key="1">
    <source>
        <dbReference type="EMBL" id="WDE97621.1"/>
    </source>
</evidence>
<dbReference type="RefSeq" id="WP_274152126.1">
    <property type="nucleotide sequence ID" value="NZ_CP117812.1"/>
</dbReference>
<dbReference type="Pfam" id="PF03783">
    <property type="entry name" value="CsgG"/>
    <property type="match status" value="1"/>
</dbReference>
<protein>
    <submittedName>
        <fullName evidence="1">CsgG/HfaB family protein</fullName>
    </submittedName>
</protein>
<gene>
    <name evidence="1" type="ORF">PQO03_17475</name>
</gene>